<dbReference type="OrthoDB" id="9804019at2"/>
<dbReference type="Pfam" id="PF25601">
    <property type="entry name" value="AAA_lid_14"/>
    <property type="match status" value="1"/>
</dbReference>
<dbReference type="Proteomes" id="UP000315235">
    <property type="component" value="Unassembled WGS sequence"/>
</dbReference>
<dbReference type="FunFam" id="3.40.50.300:FF:000006">
    <property type="entry name" value="DNA-binding transcriptional regulator NtrC"/>
    <property type="match status" value="1"/>
</dbReference>
<dbReference type="RefSeq" id="WP_143488444.1">
    <property type="nucleotide sequence ID" value="NZ_VJOY01000007.1"/>
</dbReference>
<dbReference type="GO" id="GO:0003677">
    <property type="term" value="F:DNA binding"/>
    <property type="evidence" value="ECO:0007669"/>
    <property type="project" value="UniProtKB-KW"/>
</dbReference>
<evidence type="ECO:0000256" key="2">
    <source>
        <dbReference type="ARBA" id="ARBA00022840"/>
    </source>
</evidence>
<evidence type="ECO:0000256" key="4">
    <source>
        <dbReference type="ARBA" id="ARBA00023125"/>
    </source>
</evidence>
<dbReference type="InterPro" id="IPR003593">
    <property type="entry name" value="AAA+_ATPase"/>
</dbReference>
<dbReference type="PROSITE" id="PS00676">
    <property type="entry name" value="SIGMA54_INTERACT_2"/>
    <property type="match status" value="1"/>
</dbReference>
<dbReference type="GO" id="GO:0006355">
    <property type="term" value="P:regulation of DNA-templated transcription"/>
    <property type="evidence" value="ECO:0007669"/>
    <property type="project" value="InterPro"/>
</dbReference>
<name>A0A553GYQ3_9PSED</name>
<sequence>MSRFHTPLPPLLTFADADRSPLSIRARALVFVDARSRRLREDVEALAPGSVPVLIRGEMGTGKELLARHIHRGSERPGLFVAVNCGAISKAHAEAELFGHVAGTHPGSASSRAGWFGSANGGTLYLDEIGDLPLPLQAKLLAVLESREVVRVGSRQPTPVDVRLVAATSIDLAQAVRAGKFDGRLYRYLEAGALELPPLRERPGDILPLAEYFLGIYAQRLDLPLPLIGADAQAALEQYAWPGNTRELENSIHFALLVSDGEEILPRHLNLPAAAGVAVLEANLRALAADPAQRERLQRLLVALTDA</sequence>
<keyword evidence="5" id="KW-0804">Transcription</keyword>
<dbReference type="InterPro" id="IPR027417">
    <property type="entry name" value="P-loop_NTPase"/>
</dbReference>
<keyword evidence="8" id="KW-1185">Reference proteome</keyword>
<dbReference type="Pfam" id="PF00158">
    <property type="entry name" value="Sigma54_activat"/>
    <property type="match status" value="1"/>
</dbReference>
<dbReference type="InterPro" id="IPR058031">
    <property type="entry name" value="AAA_lid_NorR"/>
</dbReference>
<dbReference type="GO" id="GO:0005524">
    <property type="term" value="F:ATP binding"/>
    <property type="evidence" value="ECO:0007669"/>
    <property type="project" value="UniProtKB-KW"/>
</dbReference>
<dbReference type="InterPro" id="IPR025943">
    <property type="entry name" value="Sigma_54_int_dom_ATP-bd_2"/>
</dbReference>
<dbReference type="PANTHER" id="PTHR32071:SF21">
    <property type="entry name" value="TRANSCRIPTIONAL REGULATORY PROTEIN FLGR"/>
    <property type="match status" value="1"/>
</dbReference>
<dbReference type="SMART" id="SM00382">
    <property type="entry name" value="AAA"/>
    <property type="match status" value="1"/>
</dbReference>
<dbReference type="CDD" id="cd00009">
    <property type="entry name" value="AAA"/>
    <property type="match status" value="1"/>
</dbReference>
<evidence type="ECO:0000256" key="5">
    <source>
        <dbReference type="ARBA" id="ARBA00023163"/>
    </source>
</evidence>
<dbReference type="Gene3D" id="3.40.50.300">
    <property type="entry name" value="P-loop containing nucleotide triphosphate hydrolases"/>
    <property type="match status" value="1"/>
</dbReference>
<keyword evidence="1" id="KW-0547">Nucleotide-binding</keyword>
<dbReference type="EMBL" id="VJOY01000007">
    <property type="protein sequence ID" value="TRX74619.1"/>
    <property type="molecule type" value="Genomic_DNA"/>
</dbReference>
<keyword evidence="2" id="KW-0067">ATP-binding</keyword>
<keyword evidence="4" id="KW-0238">DNA-binding</keyword>
<organism evidence="7 8">
    <name type="scientific">Pseudomonas mangiferae</name>
    <dbReference type="NCBI Taxonomy" id="2593654"/>
    <lineage>
        <taxon>Bacteria</taxon>
        <taxon>Pseudomonadati</taxon>
        <taxon>Pseudomonadota</taxon>
        <taxon>Gammaproteobacteria</taxon>
        <taxon>Pseudomonadales</taxon>
        <taxon>Pseudomonadaceae</taxon>
        <taxon>Pseudomonas</taxon>
    </lineage>
</organism>
<evidence type="ECO:0000256" key="1">
    <source>
        <dbReference type="ARBA" id="ARBA00022741"/>
    </source>
</evidence>
<proteinExistence type="predicted"/>
<dbReference type="PANTHER" id="PTHR32071">
    <property type="entry name" value="TRANSCRIPTIONAL REGULATORY PROTEIN"/>
    <property type="match status" value="1"/>
</dbReference>
<dbReference type="PROSITE" id="PS50045">
    <property type="entry name" value="SIGMA54_INTERACT_4"/>
    <property type="match status" value="1"/>
</dbReference>
<keyword evidence="3" id="KW-0805">Transcription regulation</keyword>
<comment type="caution">
    <text evidence="7">The sequence shown here is derived from an EMBL/GenBank/DDBJ whole genome shotgun (WGS) entry which is preliminary data.</text>
</comment>
<dbReference type="AlphaFoldDB" id="A0A553GYQ3"/>
<evidence type="ECO:0000256" key="3">
    <source>
        <dbReference type="ARBA" id="ARBA00023015"/>
    </source>
</evidence>
<evidence type="ECO:0000259" key="6">
    <source>
        <dbReference type="PROSITE" id="PS50045"/>
    </source>
</evidence>
<gene>
    <name evidence="7" type="ORF">FM069_11465</name>
</gene>
<dbReference type="Gene3D" id="1.10.8.60">
    <property type="match status" value="1"/>
</dbReference>
<evidence type="ECO:0000313" key="7">
    <source>
        <dbReference type="EMBL" id="TRX74619.1"/>
    </source>
</evidence>
<protein>
    <submittedName>
        <fullName evidence="7">Sigma-54-dependent Fis family transcriptional regulator</fullName>
    </submittedName>
</protein>
<dbReference type="SUPFAM" id="SSF52540">
    <property type="entry name" value="P-loop containing nucleoside triphosphate hydrolases"/>
    <property type="match status" value="1"/>
</dbReference>
<dbReference type="InterPro" id="IPR002078">
    <property type="entry name" value="Sigma_54_int"/>
</dbReference>
<evidence type="ECO:0000313" key="8">
    <source>
        <dbReference type="Proteomes" id="UP000315235"/>
    </source>
</evidence>
<reference evidence="7 8" key="1">
    <citation type="submission" date="2019-07" db="EMBL/GenBank/DDBJ databases">
        <title>Pseudomonas mangiferae sp. nov., isolated from bark of mango tree in Thailand.</title>
        <authorList>
            <person name="Srisuk N."/>
            <person name="Anurat P."/>
        </authorList>
    </citation>
    <scope>NUCLEOTIDE SEQUENCE [LARGE SCALE GENOMIC DNA]</scope>
    <source>
        <strain evidence="7 8">DMKU_BBB3-04</strain>
    </source>
</reference>
<accession>A0A553GYQ3</accession>
<feature type="domain" description="Sigma-54 factor interaction" evidence="6">
    <location>
        <begin position="29"/>
        <end position="257"/>
    </location>
</feature>